<dbReference type="Proteomes" id="UP000727654">
    <property type="component" value="Unassembled WGS sequence"/>
</dbReference>
<evidence type="ECO:0000313" key="3">
    <source>
        <dbReference type="Proteomes" id="UP000727654"/>
    </source>
</evidence>
<sequence length="194" mass="20708">MSRLIIASALALQALTANAQLIVYPAPPMTVADCLGTQVWMRNPANGLPYCGVPVPPPPPPPPPPPALGGFVYGVGAVRFACQANDSCHQRVAVTLKQSGQAESVRWYADDNTIVPWGVNLWDLFSMPYSAAMVLPMQYFKDRGCVVATEDANAMAVVNSVYGFDLAPVIRLGLTTGDFIEYANYAVCPGTIGF</sequence>
<comment type="caution">
    <text evidence="2">The sequence shown here is derived from an EMBL/GenBank/DDBJ whole genome shotgun (WGS) entry which is preliminary data.</text>
</comment>
<accession>A0ABM8XJR3</accession>
<reference evidence="2 3" key="1">
    <citation type="submission" date="2021-08" db="EMBL/GenBank/DDBJ databases">
        <authorList>
            <person name="Peeters C."/>
        </authorList>
    </citation>
    <scope>NUCLEOTIDE SEQUENCE [LARGE SCALE GENOMIC DNA]</scope>
    <source>
        <strain evidence="2 3">LMG 23992</strain>
    </source>
</reference>
<feature type="chain" id="PRO_5045273295" evidence="1">
    <location>
        <begin position="20"/>
        <end position="194"/>
    </location>
</feature>
<gene>
    <name evidence="2" type="ORF">LMG23992_04198</name>
</gene>
<name>A0ABM8XJR3_9BURK</name>
<dbReference type="SUPFAM" id="SSF101447">
    <property type="entry name" value="Formin homology 2 domain (FH2 domain)"/>
    <property type="match status" value="1"/>
</dbReference>
<evidence type="ECO:0000313" key="2">
    <source>
        <dbReference type="EMBL" id="CAG9180280.1"/>
    </source>
</evidence>
<keyword evidence="1" id="KW-0732">Signal</keyword>
<keyword evidence="3" id="KW-1185">Reference proteome</keyword>
<feature type="signal peptide" evidence="1">
    <location>
        <begin position="1"/>
        <end position="19"/>
    </location>
</feature>
<protein>
    <submittedName>
        <fullName evidence="2">Uncharacterized protein</fullName>
    </submittedName>
</protein>
<dbReference type="RefSeq" id="WP_224081683.1">
    <property type="nucleotide sequence ID" value="NZ_CAJZAI010000012.1"/>
</dbReference>
<organism evidence="2 3">
    <name type="scientific">Cupriavidus laharis</name>
    <dbReference type="NCBI Taxonomy" id="151654"/>
    <lineage>
        <taxon>Bacteria</taxon>
        <taxon>Pseudomonadati</taxon>
        <taxon>Pseudomonadota</taxon>
        <taxon>Betaproteobacteria</taxon>
        <taxon>Burkholderiales</taxon>
        <taxon>Burkholderiaceae</taxon>
        <taxon>Cupriavidus</taxon>
    </lineage>
</organism>
<evidence type="ECO:0000256" key="1">
    <source>
        <dbReference type="SAM" id="SignalP"/>
    </source>
</evidence>
<dbReference type="EMBL" id="CAJZAI010000012">
    <property type="protein sequence ID" value="CAG9180280.1"/>
    <property type="molecule type" value="Genomic_DNA"/>
</dbReference>
<proteinExistence type="predicted"/>